<protein>
    <submittedName>
        <fullName evidence="1">Uncharacterized protein</fullName>
    </submittedName>
</protein>
<dbReference type="OrthoDB" id="10381850at2759"/>
<gene>
    <name evidence="1" type="ORF">TNCT_556661</name>
</gene>
<proteinExistence type="predicted"/>
<evidence type="ECO:0000313" key="1">
    <source>
        <dbReference type="EMBL" id="GFR00950.1"/>
    </source>
</evidence>
<dbReference type="AlphaFoldDB" id="A0A8X6GFL6"/>
<evidence type="ECO:0000313" key="2">
    <source>
        <dbReference type="Proteomes" id="UP000887116"/>
    </source>
</evidence>
<name>A0A8X6GFL6_TRICU</name>
<organism evidence="1 2">
    <name type="scientific">Trichonephila clavata</name>
    <name type="common">Joro spider</name>
    <name type="synonym">Nephila clavata</name>
    <dbReference type="NCBI Taxonomy" id="2740835"/>
    <lineage>
        <taxon>Eukaryota</taxon>
        <taxon>Metazoa</taxon>
        <taxon>Ecdysozoa</taxon>
        <taxon>Arthropoda</taxon>
        <taxon>Chelicerata</taxon>
        <taxon>Arachnida</taxon>
        <taxon>Araneae</taxon>
        <taxon>Araneomorphae</taxon>
        <taxon>Entelegynae</taxon>
        <taxon>Araneoidea</taxon>
        <taxon>Nephilidae</taxon>
        <taxon>Trichonephila</taxon>
    </lineage>
</organism>
<keyword evidence="2" id="KW-1185">Reference proteome</keyword>
<reference evidence="1" key="1">
    <citation type="submission" date="2020-07" db="EMBL/GenBank/DDBJ databases">
        <title>Multicomponent nature underlies the extraordinary mechanical properties of spider dragline silk.</title>
        <authorList>
            <person name="Kono N."/>
            <person name="Nakamura H."/>
            <person name="Mori M."/>
            <person name="Yoshida Y."/>
            <person name="Ohtoshi R."/>
            <person name="Malay A.D."/>
            <person name="Moran D.A.P."/>
            <person name="Tomita M."/>
            <person name="Numata K."/>
            <person name="Arakawa K."/>
        </authorList>
    </citation>
    <scope>NUCLEOTIDE SEQUENCE</scope>
</reference>
<comment type="caution">
    <text evidence="1">The sequence shown here is derived from an EMBL/GenBank/DDBJ whole genome shotgun (WGS) entry which is preliminary data.</text>
</comment>
<sequence length="103" mass="11853">MKSIKEVEKREFCNNRILGHLMSFSLLKTKESCRATSQQDDGRKEKVKGCFRSLSHPANKNFPDGDDLVMGVEDTVDGIIEDFTRSCKRKRWFLLGMILIIDV</sequence>
<dbReference type="EMBL" id="BMAO01025172">
    <property type="protein sequence ID" value="GFR00950.1"/>
    <property type="molecule type" value="Genomic_DNA"/>
</dbReference>
<dbReference type="Proteomes" id="UP000887116">
    <property type="component" value="Unassembled WGS sequence"/>
</dbReference>
<accession>A0A8X6GFL6</accession>